<dbReference type="EMBL" id="MDYQ01000362">
    <property type="protein sequence ID" value="PRP75823.1"/>
    <property type="molecule type" value="Genomic_DNA"/>
</dbReference>
<feature type="region of interest" description="Disordered" evidence="10">
    <location>
        <begin position="394"/>
        <end position="426"/>
    </location>
</feature>
<dbReference type="InterPro" id="IPR011009">
    <property type="entry name" value="Kinase-like_dom_sf"/>
</dbReference>
<protein>
    <recommendedName>
        <fullName evidence="1">non-specific serine/threonine protein kinase</fullName>
        <ecNumber evidence="1">2.7.11.1</ecNumber>
    </recommendedName>
</protein>
<feature type="domain" description="Protein kinase" evidence="11">
    <location>
        <begin position="675"/>
        <end position="963"/>
    </location>
</feature>
<dbReference type="Gene3D" id="1.10.510.10">
    <property type="entry name" value="Transferase(Phosphotransferase) domain 1"/>
    <property type="match status" value="1"/>
</dbReference>
<feature type="compositionally biased region" description="Low complexity" evidence="10">
    <location>
        <begin position="364"/>
        <end position="373"/>
    </location>
</feature>
<evidence type="ECO:0000256" key="9">
    <source>
        <dbReference type="ARBA" id="ARBA00048679"/>
    </source>
</evidence>
<keyword evidence="5" id="KW-0547">Nucleotide-binding</keyword>
<dbReference type="PANTHER" id="PTHR24356:SF1">
    <property type="entry name" value="SERINE_THREONINE-PROTEIN KINASE GREATWALL"/>
    <property type="match status" value="1"/>
</dbReference>
<feature type="compositionally biased region" description="Polar residues" evidence="10">
    <location>
        <begin position="398"/>
        <end position="412"/>
    </location>
</feature>
<evidence type="ECO:0000256" key="10">
    <source>
        <dbReference type="SAM" id="MobiDB-lite"/>
    </source>
</evidence>
<keyword evidence="14" id="KW-1185">Reference proteome</keyword>
<evidence type="ECO:0000256" key="3">
    <source>
        <dbReference type="ARBA" id="ARBA00022553"/>
    </source>
</evidence>
<feature type="region of interest" description="Disordered" evidence="10">
    <location>
        <begin position="42"/>
        <end position="112"/>
    </location>
</feature>
<evidence type="ECO:0000256" key="7">
    <source>
        <dbReference type="ARBA" id="ARBA00022840"/>
    </source>
</evidence>
<dbReference type="InterPro" id="IPR000719">
    <property type="entry name" value="Prot_kinase_dom"/>
</dbReference>
<dbReference type="FunFam" id="3.30.200.20:FF:000042">
    <property type="entry name" value="Aurora kinase A"/>
    <property type="match status" value="1"/>
</dbReference>
<dbReference type="CDD" id="cd05579">
    <property type="entry name" value="STKc_MAST_like"/>
    <property type="match status" value="1"/>
</dbReference>
<sequence>MSKEDGGGGIVPHLSESPPIPQSPKMRAGLIDKTALVSMFGSTITKAPQDPPEWQDDDELSSMPSKAVARFTNMNSSPYSSPKRKSKSVFSPRTPTDVLVISPPKEPLSPSWRKTSERRVMFQETVEVKKRTYHGNSLDNDMISIVPLSPSRAPVQRIIPMSEQPKQKTMDRRRQLLTSDDGGNPVFDFRGHPLFMDLRKDNANYNSPMLGFRRGRSDKSFSTNDLEQVVTDQERREDTLVHAKKTCDAELENFMELIRKQRDTFKDDSEATQNHIEKLVLTFEGFSKQVKSLSISQIREGRCNLIVDQLASIQQHCFKERLPWKENVTKLLLIISRVSRLVEHLELHTDAPSKPTVLQPRTSNNNNTPNNFNMRASYEDATLRRWKSNEFSVEPSKVRTNYGSDDTVSSPLITRKNRSPTPPPSPPEFFDKNEEDVMFSMDVSAAQHSTPVHVADPSRVTDERILTPILRVPDDVPDENVLLVCRICEELVPMTQLEEHSKQCAMDSKRNPKAIACDEKIAKLLKALDRKMMPDAQIETEDITVLKKLQSILFSAHQTNIDLEGAEAALEGFISEVEAVEASYDNIDEDEGALSDNLVLVFAQRVHTVLMEKWDLFYELADKSINQFEAGTTICEEHTDGEINEETIEAEEHKSKTKVHRTKSKLTDKPRLDDFEIIRPISRGAFGKVFLAMKKKTGDYYAIKVLNKDDLRKKNQIEHIRAERDILAHTQSQFLVKFYYSFQTRQNLYMVMEYLSGGDLYSLLKACGCFEETMALIYIAEVVVALEYLHSNKIIHRDIKPDNLLLGHDGHIKLSDFGLSKYNLYDSYMSDEIYDPLTIHLEPTTISPTDSPRKAINPVNKRYSFVGTPDYLAPEVILGTHHDYAVDWWALGAVFYEFLMGIPPFNDETPALVFENILNRTIPPIAEDISAPTVDIINRFLTVNLDERLGSRGAIEVKSHACFNGIDWDTLYHQEPPWKPELHESYFDDERAGFEINQEAPSPLDAEEDTNTDFLNFSFKHLPNLESLTMQEHRMIKKGTSTERVNTPL</sequence>
<evidence type="ECO:0000256" key="6">
    <source>
        <dbReference type="ARBA" id="ARBA00022777"/>
    </source>
</evidence>
<keyword evidence="6" id="KW-0418">Kinase</keyword>
<evidence type="ECO:0000256" key="8">
    <source>
        <dbReference type="ARBA" id="ARBA00047899"/>
    </source>
</evidence>
<keyword evidence="7" id="KW-0067">ATP-binding</keyword>
<dbReference type="GO" id="GO:0005524">
    <property type="term" value="F:ATP binding"/>
    <property type="evidence" value="ECO:0007669"/>
    <property type="project" value="UniProtKB-KW"/>
</dbReference>
<dbReference type="PROSITE" id="PS51285">
    <property type="entry name" value="AGC_KINASE_CTER"/>
    <property type="match status" value="1"/>
</dbReference>
<evidence type="ECO:0000256" key="1">
    <source>
        <dbReference type="ARBA" id="ARBA00012513"/>
    </source>
</evidence>
<dbReference type="InParanoid" id="A0A2P6MVV8"/>
<gene>
    <name evidence="13" type="ORF">PROFUN_08817</name>
</gene>
<dbReference type="SMART" id="SM00220">
    <property type="entry name" value="S_TKc"/>
    <property type="match status" value="1"/>
</dbReference>
<dbReference type="InterPro" id="IPR050236">
    <property type="entry name" value="Ser_Thr_kinase_AGC"/>
</dbReference>
<comment type="catalytic activity">
    <reaction evidence="8">
        <text>L-threonyl-[protein] + ATP = O-phospho-L-threonyl-[protein] + ADP + H(+)</text>
        <dbReference type="Rhea" id="RHEA:46608"/>
        <dbReference type="Rhea" id="RHEA-COMP:11060"/>
        <dbReference type="Rhea" id="RHEA-COMP:11605"/>
        <dbReference type="ChEBI" id="CHEBI:15378"/>
        <dbReference type="ChEBI" id="CHEBI:30013"/>
        <dbReference type="ChEBI" id="CHEBI:30616"/>
        <dbReference type="ChEBI" id="CHEBI:61977"/>
        <dbReference type="ChEBI" id="CHEBI:456216"/>
        <dbReference type="EC" id="2.7.11.1"/>
    </reaction>
</comment>
<evidence type="ECO:0000259" key="11">
    <source>
        <dbReference type="PROSITE" id="PS50011"/>
    </source>
</evidence>
<keyword evidence="2" id="KW-0723">Serine/threonine-protein kinase</keyword>
<dbReference type="AlphaFoldDB" id="A0A2P6MVV8"/>
<dbReference type="EC" id="2.7.11.1" evidence="1"/>
<dbReference type="OrthoDB" id="19827at2759"/>
<dbReference type="PROSITE" id="PS00108">
    <property type="entry name" value="PROTEIN_KINASE_ST"/>
    <property type="match status" value="1"/>
</dbReference>
<dbReference type="GO" id="GO:0035556">
    <property type="term" value="P:intracellular signal transduction"/>
    <property type="evidence" value="ECO:0007669"/>
    <property type="project" value="TreeGrafter"/>
</dbReference>
<feature type="domain" description="AGC-kinase C-terminal" evidence="12">
    <location>
        <begin position="964"/>
        <end position="1029"/>
    </location>
</feature>
<comment type="catalytic activity">
    <reaction evidence="9">
        <text>L-seryl-[protein] + ATP = O-phospho-L-seryl-[protein] + ADP + H(+)</text>
        <dbReference type="Rhea" id="RHEA:17989"/>
        <dbReference type="Rhea" id="RHEA-COMP:9863"/>
        <dbReference type="Rhea" id="RHEA-COMP:11604"/>
        <dbReference type="ChEBI" id="CHEBI:15378"/>
        <dbReference type="ChEBI" id="CHEBI:29999"/>
        <dbReference type="ChEBI" id="CHEBI:30616"/>
        <dbReference type="ChEBI" id="CHEBI:83421"/>
        <dbReference type="ChEBI" id="CHEBI:456216"/>
        <dbReference type="EC" id="2.7.11.1"/>
    </reaction>
</comment>
<dbReference type="PANTHER" id="PTHR24356">
    <property type="entry name" value="SERINE/THREONINE-PROTEIN KINASE"/>
    <property type="match status" value="1"/>
</dbReference>
<name>A0A2P6MVV8_9EUKA</name>
<evidence type="ECO:0000256" key="2">
    <source>
        <dbReference type="ARBA" id="ARBA00022527"/>
    </source>
</evidence>
<keyword evidence="3" id="KW-0597">Phosphoprotein</keyword>
<comment type="caution">
    <text evidence="13">The sequence shown here is derived from an EMBL/GenBank/DDBJ whole genome shotgun (WGS) entry which is preliminary data.</text>
</comment>
<dbReference type="FunFam" id="1.10.510.10:FF:000024">
    <property type="entry name" value="Probable serine/threonine-protein kinase cot-1"/>
    <property type="match status" value="1"/>
</dbReference>
<dbReference type="PROSITE" id="PS50011">
    <property type="entry name" value="PROTEIN_KINASE_DOM"/>
    <property type="match status" value="1"/>
</dbReference>
<evidence type="ECO:0000313" key="13">
    <source>
        <dbReference type="EMBL" id="PRP75823.1"/>
    </source>
</evidence>
<dbReference type="InterPro" id="IPR000961">
    <property type="entry name" value="AGC-kinase_C"/>
</dbReference>
<reference evidence="13 14" key="1">
    <citation type="journal article" date="2018" name="Genome Biol. Evol.">
        <title>Multiple Roots of Fruiting Body Formation in Amoebozoa.</title>
        <authorList>
            <person name="Hillmann F."/>
            <person name="Forbes G."/>
            <person name="Novohradska S."/>
            <person name="Ferling I."/>
            <person name="Riege K."/>
            <person name="Groth M."/>
            <person name="Westermann M."/>
            <person name="Marz M."/>
            <person name="Spaller T."/>
            <person name="Winckler T."/>
            <person name="Schaap P."/>
            <person name="Glockner G."/>
        </authorList>
    </citation>
    <scope>NUCLEOTIDE SEQUENCE [LARGE SCALE GENOMIC DNA]</scope>
    <source>
        <strain evidence="13 14">Jena</strain>
    </source>
</reference>
<dbReference type="Gene3D" id="3.30.200.20">
    <property type="entry name" value="Phosphorylase Kinase, domain 1"/>
    <property type="match status" value="1"/>
</dbReference>
<proteinExistence type="predicted"/>
<evidence type="ECO:0000256" key="5">
    <source>
        <dbReference type="ARBA" id="ARBA00022741"/>
    </source>
</evidence>
<feature type="region of interest" description="Disordered" evidence="10">
    <location>
        <begin position="1"/>
        <end position="26"/>
    </location>
</feature>
<keyword evidence="4" id="KW-0808">Transferase</keyword>
<dbReference type="SUPFAM" id="SSF56112">
    <property type="entry name" value="Protein kinase-like (PK-like)"/>
    <property type="match status" value="1"/>
</dbReference>
<dbReference type="Pfam" id="PF00069">
    <property type="entry name" value="Pkinase"/>
    <property type="match status" value="2"/>
</dbReference>
<evidence type="ECO:0000313" key="14">
    <source>
        <dbReference type="Proteomes" id="UP000241769"/>
    </source>
</evidence>
<accession>A0A2P6MVV8</accession>
<dbReference type="Proteomes" id="UP000241769">
    <property type="component" value="Unassembled WGS sequence"/>
</dbReference>
<dbReference type="InterPro" id="IPR008271">
    <property type="entry name" value="Ser/Thr_kinase_AS"/>
</dbReference>
<dbReference type="GO" id="GO:0004674">
    <property type="term" value="F:protein serine/threonine kinase activity"/>
    <property type="evidence" value="ECO:0007669"/>
    <property type="project" value="UniProtKB-KW"/>
</dbReference>
<feature type="region of interest" description="Disordered" evidence="10">
    <location>
        <begin position="352"/>
        <end position="373"/>
    </location>
</feature>
<evidence type="ECO:0000259" key="12">
    <source>
        <dbReference type="PROSITE" id="PS51285"/>
    </source>
</evidence>
<organism evidence="13 14">
    <name type="scientific">Planoprotostelium fungivorum</name>
    <dbReference type="NCBI Taxonomy" id="1890364"/>
    <lineage>
        <taxon>Eukaryota</taxon>
        <taxon>Amoebozoa</taxon>
        <taxon>Evosea</taxon>
        <taxon>Variosea</taxon>
        <taxon>Cavosteliida</taxon>
        <taxon>Cavosteliaceae</taxon>
        <taxon>Planoprotostelium</taxon>
    </lineage>
</organism>
<dbReference type="GO" id="GO:0007010">
    <property type="term" value="P:cytoskeleton organization"/>
    <property type="evidence" value="ECO:0007669"/>
    <property type="project" value="UniProtKB-ARBA"/>
</dbReference>
<evidence type="ECO:0000256" key="4">
    <source>
        <dbReference type="ARBA" id="ARBA00022679"/>
    </source>
</evidence>
<dbReference type="STRING" id="1890364.A0A2P6MVV8"/>